<dbReference type="Proteomes" id="UP000747110">
    <property type="component" value="Unassembled WGS sequence"/>
</dbReference>
<evidence type="ECO:0000256" key="1">
    <source>
        <dbReference type="SAM" id="MobiDB-lite"/>
    </source>
</evidence>
<feature type="region of interest" description="Disordered" evidence="1">
    <location>
        <begin position="594"/>
        <end position="629"/>
    </location>
</feature>
<feature type="compositionally biased region" description="Low complexity" evidence="1">
    <location>
        <begin position="616"/>
        <end position="629"/>
    </location>
</feature>
<dbReference type="EMBL" id="BNCQ01000065">
    <property type="protein sequence ID" value="GIM15491.1"/>
    <property type="molecule type" value="Genomic_DNA"/>
</dbReference>
<organism evidence="3 4">
    <name type="scientific">Volvox reticuliferus</name>
    <dbReference type="NCBI Taxonomy" id="1737510"/>
    <lineage>
        <taxon>Eukaryota</taxon>
        <taxon>Viridiplantae</taxon>
        <taxon>Chlorophyta</taxon>
        <taxon>core chlorophytes</taxon>
        <taxon>Chlorophyceae</taxon>
        <taxon>CS clade</taxon>
        <taxon>Chlamydomonadales</taxon>
        <taxon>Volvocaceae</taxon>
        <taxon>Volvox</taxon>
    </lineage>
</organism>
<dbReference type="AlphaFoldDB" id="A0A8J4GY99"/>
<proteinExistence type="predicted"/>
<keyword evidence="5" id="KW-1185">Reference proteome</keyword>
<name>A0A8J4GY99_9CHLO</name>
<feature type="compositionally biased region" description="Polar residues" evidence="1">
    <location>
        <begin position="110"/>
        <end position="126"/>
    </location>
</feature>
<gene>
    <name evidence="2" type="ORF">Vretifemale_18047</name>
    <name evidence="3" type="ORF">Vretimale_18276</name>
</gene>
<dbReference type="EMBL" id="BNCP01000056">
    <property type="protein sequence ID" value="GIL90393.1"/>
    <property type="molecule type" value="Genomic_DNA"/>
</dbReference>
<evidence type="ECO:0000313" key="5">
    <source>
        <dbReference type="Proteomes" id="UP000747110"/>
    </source>
</evidence>
<evidence type="ECO:0000313" key="4">
    <source>
        <dbReference type="Proteomes" id="UP000722791"/>
    </source>
</evidence>
<dbReference type="Proteomes" id="UP000722791">
    <property type="component" value="Unassembled WGS sequence"/>
</dbReference>
<protein>
    <submittedName>
        <fullName evidence="3">Uncharacterized protein</fullName>
    </submittedName>
</protein>
<reference evidence="3" key="1">
    <citation type="journal article" date="2021" name="Proc. Natl. Acad. Sci. U.S.A.">
        <title>Three genomes in the algal genus Volvox reveal the fate of a haploid sex-determining region after a transition to homothallism.</title>
        <authorList>
            <person name="Yamamoto K."/>
            <person name="Hamaji T."/>
            <person name="Kawai-Toyooka H."/>
            <person name="Matsuzaki R."/>
            <person name="Takahashi F."/>
            <person name="Nishimura Y."/>
            <person name="Kawachi M."/>
            <person name="Noguchi H."/>
            <person name="Minakuchi Y."/>
            <person name="Umen J.G."/>
            <person name="Toyoda A."/>
            <person name="Nozaki H."/>
        </authorList>
    </citation>
    <scope>NUCLEOTIDE SEQUENCE</scope>
    <source>
        <strain evidence="3">NIES-3785</strain>
        <strain evidence="2">NIES-3786</strain>
    </source>
</reference>
<evidence type="ECO:0000313" key="3">
    <source>
        <dbReference type="EMBL" id="GIM15491.1"/>
    </source>
</evidence>
<accession>A0A8J4GY99</accession>
<feature type="region of interest" description="Disordered" evidence="1">
    <location>
        <begin position="98"/>
        <end position="146"/>
    </location>
</feature>
<comment type="caution">
    <text evidence="3">The sequence shown here is derived from an EMBL/GenBank/DDBJ whole genome shotgun (WGS) entry which is preliminary data.</text>
</comment>
<sequence>MICRIVMALFVTPPWQPVGVDMARCCAENSPAACETTYMALPFNMFPQAMPAAMPIPFTASSFPFPAFFPTFLPIAGVMPAMFYHTASEIGASTSLQQAGEDQCVLDPPSESSASTGAPEPQQQRTSHVHGGPGSNKPSRMALYRSGDSASRTSLGSCCGAGPSAHPVVSSACTGNSRLSEIDLDPGSVWPSLQCPSELCDTDTEGLLATDGAMKAVPQAIPVAGPLCSSGAAVPMQVCPWQSLGASLAPVVRPNLPARVTPRGNNNLKTQHAWEISKLCSPPEGKAKACAVLDRLLKEKRQSSGHGGDDVRYNHDDGFLRVDGLNDGGMPSRDGWQGGAVAEPLCRVEPRGCGRVLLRGATGALVWVDTRRHRAIIRRQHRRQRLMHSGQLLVTSSPCNRKPPGSVSRHGLALLCGNSRAMAQLPERRLGCSHDDDVLCCNGNGNCNWCNGPKLDADENAGKGGSYGLHNAAGTTVQAQLNAPAQTGYIRCLDAQLSATPRAAALNEYHTAYAVEESAAAALAAVAPTVALMPSATAGPATAVFVLPPAAAAAAVLTSPWSSIAEERVELARTALEAELQAVLAEETGILDVSEDSSDGAGCSDAGNECAGDPIVPASSSAAAPAAVP</sequence>
<evidence type="ECO:0000313" key="2">
    <source>
        <dbReference type="EMBL" id="GIL90393.1"/>
    </source>
</evidence>
<dbReference type="OrthoDB" id="10480893at2759"/>